<name>D1CIU9_THET1</name>
<accession>D1CIU9</accession>
<dbReference type="KEGG" id="ttr:Tter_2785"/>
<proteinExistence type="predicted"/>
<evidence type="ECO:0000313" key="2">
    <source>
        <dbReference type="Proteomes" id="UP000000323"/>
    </source>
</evidence>
<keyword evidence="2" id="KW-1185">Reference proteome</keyword>
<gene>
    <name evidence="1" type="ordered locus">Tter_2785</name>
</gene>
<dbReference type="AlphaFoldDB" id="D1CIU9"/>
<evidence type="ECO:0000313" key="1">
    <source>
        <dbReference type="EMBL" id="ACZ43669.1"/>
    </source>
</evidence>
<dbReference type="Proteomes" id="UP000000323">
    <property type="component" value="Chromosome 2"/>
</dbReference>
<reference evidence="2" key="1">
    <citation type="journal article" date="2010" name="Stand. Genomic Sci.">
        <title>Complete genome sequence of 'Thermobaculum terrenum' type strain (YNP1).</title>
        <authorList>
            <person name="Kiss H."/>
            <person name="Cleland D."/>
            <person name="Lapidus A."/>
            <person name="Lucas S."/>
            <person name="Glavina Del Rio T."/>
            <person name="Nolan M."/>
            <person name="Tice H."/>
            <person name="Han C."/>
            <person name="Goodwin L."/>
            <person name="Pitluck S."/>
            <person name="Liolios K."/>
            <person name="Ivanova N."/>
            <person name="Mavromatis K."/>
            <person name="Ovchinnikova G."/>
            <person name="Pati A."/>
            <person name="Chen A."/>
            <person name="Palaniappan K."/>
            <person name="Land M."/>
            <person name="Hauser L."/>
            <person name="Chang Y."/>
            <person name="Jeffries C."/>
            <person name="Lu M."/>
            <person name="Brettin T."/>
            <person name="Detter J."/>
            <person name="Goker M."/>
            <person name="Tindall B."/>
            <person name="Beck B."/>
            <person name="McDermott T."/>
            <person name="Woyke T."/>
            <person name="Bristow J."/>
            <person name="Eisen J."/>
            <person name="Markowitz V."/>
            <person name="Hugenholtz P."/>
            <person name="Kyrpides N."/>
            <person name="Klenk H."/>
            <person name="Cheng J."/>
        </authorList>
    </citation>
    <scope>NUCLEOTIDE SEQUENCE [LARGE SCALE GENOMIC DNA]</scope>
    <source>
        <strain evidence="2">ATCC BAA-798 / YNP1</strain>
    </source>
</reference>
<dbReference type="HOGENOM" id="CLU_2588604_0_0_0"/>
<sequence>MCQLTCVLTHIELKHVWLAPYIWWRFRRIHRLLTDTPGLIRSTILFQSPRCIFFMSFREFAWINFRLPEAPRSVPKIMVG</sequence>
<dbReference type="EMBL" id="CP001826">
    <property type="protein sequence ID" value="ACZ43669.1"/>
    <property type="molecule type" value="Genomic_DNA"/>
</dbReference>
<organism evidence="1 2">
    <name type="scientific">Thermobaculum terrenum (strain ATCC BAA-798 / CCMEE 7001 / YNP1)</name>
    <dbReference type="NCBI Taxonomy" id="525904"/>
    <lineage>
        <taxon>Bacteria</taxon>
        <taxon>Bacillati</taxon>
        <taxon>Chloroflexota</taxon>
        <taxon>Chloroflexia</taxon>
        <taxon>Candidatus Thermobaculales</taxon>
        <taxon>Candidatus Thermobaculaceae</taxon>
        <taxon>Thermobaculum</taxon>
    </lineage>
</organism>
<protein>
    <submittedName>
        <fullName evidence="1">Uncharacterized protein</fullName>
    </submittedName>
</protein>